<dbReference type="OrthoDB" id="32195at2"/>
<dbReference type="EMBL" id="FQWX01000002">
    <property type="protein sequence ID" value="SHG50243.1"/>
    <property type="molecule type" value="Genomic_DNA"/>
</dbReference>
<organism evidence="1 2">
    <name type="scientific">Asaccharospora irregularis DSM 2635</name>
    <dbReference type="NCBI Taxonomy" id="1121321"/>
    <lineage>
        <taxon>Bacteria</taxon>
        <taxon>Bacillati</taxon>
        <taxon>Bacillota</taxon>
        <taxon>Clostridia</taxon>
        <taxon>Peptostreptococcales</taxon>
        <taxon>Peptostreptococcaceae</taxon>
        <taxon>Asaccharospora</taxon>
    </lineage>
</organism>
<keyword evidence="2" id="KW-1185">Reference proteome</keyword>
<evidence type="ECO:0008006" key="3">
    <source>
        <dbReference type="Google" id="ProtNLM"/>
    </source>
</evidence>
<evidence type="ECO:0000313" key="1">
    <source>
        <dbReference type="EMBL" id="SHG50243.1"/>
    </source>
</evidence>
<dbReference type="AlphaFoldDB" id="A0A1M5KDI1"/>
<dbReference type="Proteomes" id="UP000243255">
    <property type="component" value="Unassembled WGS sequence"/>
</dbReference>
<protein>
    <recommendedName>
        <fullName evidence="3">SIR2-like domain-containing protein</fullName>
    </recommendedName>
</protein>
<gene>
    <name evidence="1" type="ORF">SAMN04488530_102203</name>
</gene>
<reference evidence="2" key="1">
    <citation type="submission" date="2016-11" db="EMBL/GenBank/DDBJ databases">
        <authorList>
            <person name="Varghese N."/>
            <person name="Submissions S."/>
        </authorList>
    </citation>
    <scope>NUCLEOTIDE SEQUENCE [LARGE SCALE GENOMIC DNA]</scope>
    <source>
        <strain evidence="2">DSM 2635</strain>
    </source>
</reference>
<accession>A0A1M5KDI1</accession>
<name>A0A1M5KDI1_9FIRM</name>
<proteinExistence type="predicted"/>
<dbReference type="RefSeq" id="WP_073123703.1">
    <property type="nucleotide sequence ID" value="NZ_BAABCH010000028.1"/>
</dbReference>
<evidence type="ECO:0000313" key="2">
    <source>
        <dbReference type="Proteomes" id="UP000243255"/>
    </source>
</evidence>
<sequence>MSNEQFVEYENLMKGRPHLVILGAGASIAAIPNGDKNGKQTSVMWGFIDKLDMRDIIESVSLKTTSENLEDIYSELDSRTDCDDVKRILESRIMNYFSEFEIPDEPTIYDVLLLSLRKKDCVATFNWDPLLLQAYQRVIRITKDLPKLLFLHGNVAIGICEKHKSVGAIMNRCPICNEHFSPIRLLYPVAKKDYNSDNYIKDNWNAISHYMKRAYIVTVFGYSAPKTDKEAIALLKNGWGEIHDRNLEEIEIIDIRSEDELVKSWDEFIHSHHYGVFDSFYKSTLGMFPRRTCDAMFDRLMNCKFLDSTKGLRENMSFQDLESYFKPILEEEAIHKGGFSID</sequence>